<organism evidence="6 7">
    <name type="scientific">Caloramator australicus RC3</name>
    <dbReference type="NCBI Taxonomy" id="857293"/>
    <lineage>
        <taxon>Bacteria</taxon>
        <taxon>Bacillati</taxon>
        <taxon>Bacillota</taxon>
        <taxon>Clostridia</taxon>
        <taxon>Eubacteriales</taxon>
        <taxon>Clostridiaceae</taxon>
        <taxon>Caloramator</taxon>
    </lineage>
</organism>
<keyword evidence="3 4" id="KW-0975">Bacterial flagellum</keyword>
<comment type="subcellular location">
    <subcellularLocation>
        <location evidence="1 4">Bacterial flagellum basal body</location>
    </subcellularLocation>
</comment>
<dbReference type="NCBIfam" id="TIGR00205">
    <property type="entry name" value="fliE"/>
    <property type="match status" value="1"/>
</dbReference>
<evidence type="ECO:0000256" key="4">
    <source>
        <dbReference type="HAMAP-Rule" id="MF_00724"/>
    </source>
</evidence>
<comment type="caution">
    <text evidence="6">The sequence shown here is derived from an EMBL/GenBank/DDBJ whole genome shotgun (WGS) entry which is preliminary data.</text>
</comment>
<dbReference type="STRING" id="857293.CAAU_2627"/>
<dbReference type="EMBL" id="CAKP01000141">
    <property type="protein sequence ID" value="CCJ34710.1"/>
    <property type="molecule type" value="Genomic_DNA"/>
</dbReference>
<dbReference type="RefSeq" id="WP_008909953.1">
    <property type="nucleotide sequence ID" value="NZ_CAKP01000141.1"/>
</dbReference>
<reference evidence="6 7" key="1">
    <citation type="journal article" date="2011" name="J. Bacteriol.">
        <title>Draft genome sequence of Caloramator australicus strain RC3T, a thermoanaerobe from the Great Artesian Basin of Australia.</title>
        <authorList>
            <person name="Ogg C.D."/>
            <person name="Patel B.K.C."/>
        </authorList>
    </citation>
    <scope>NUCLEOTIDE SEQUENCE [LARGE SCALE GENOMIC DNA]</scope>
    <source>
        <strain evidence="6 7">RC3</strain>
    </source>
</reference>
<evidence type="ECO:0000313" key="6">
    <source>
        <dbReference type="EMBL" id="CCJ34710.1"/>
    </source>
</evidence>
<dbReference type="GO" id="GO:0071973">
    <property type="term" value="P:bacterial-type flagellum-dependent cell motility"/>
    <property type="evidence" value="ECO:0007669"/>
    <property type="project" value="InterPro"/>
</dbReference>
<keyword evidence="6" id="KW-0966">Cell projection</keyword>
<proteinExistence type="inferred from homology"/>
<dbReference type="OrthoDB" id="9812413at2"/>
<evidence type="ECO:0000256" key="1">
    <source>
        <dbReference type="ARBA" id="ARBA00004117"/>
    </source>
</evidence>
<dbReference type="InterPro" id="IPR001624">
    <property type="entry name" value="FliE"/>
</dbReference>
<dbReference type="PANTHER" id="PTHR34653">
    <property type="match status" value="1"/>
</dbReference>
<dbReference type="PANTHER" id="PTHR34653:SF1">
    <property type="entry name" value="FLAGELLAR HOOK-BASAL BODY COMPLEX PROTEIN FLIE"/>
    <property type="match status" value="1"/>
</dbReference>
<dbReference type="eggNOG" id="COG1677">
    <property type="taxonomic scope" value="Bacteria"/>
</dbReference>
<protein>
    <recommendedName>
        <fullName evidence="4 5">Flagellar hook-basal body complex protein FliE</fullName>
    </recommendedName>
</protein>
<dbReference type="Proteomes" id="UP000007652">
    <property type="component" value="Unassembled WGS sequence"/>
</dbReference>
<dbReference type="HAMAP" id="MF_00724">
    <property type="entry name" value="FliE"/>
    <property type="match status" value="1"/>
</dbReference>
<evidence type="ECO:0000256" key="5">
    <source>
        <dbReference type="NCBIfam" id="TIGR00205"/>
    </source>
</evidence>
<keyword evidence="6" id="KW-0282">Flagellum</keyword>
<dbReference type="GO" id="GO:0005198">
    <property type="term" value="F:structural molecule activity"/>
    <property type="evidence" value="ECO:0007669"/>
    <property type="project" value="UniProtKB-UniRule"/>
</dbReference>
<keyword evidence="6" id="KW-0969">Cilium</keyword>
<dbReference type="AlphaFoldDB" id="I7LKT8"/>
<evidence type="ECO:0000256" key="2">
    <source>
        <dbReference type="ARBA" id="ARBA00009272"/>
    </source>
</evidence>
<sequence>MNINSITLDTSSLLKVSSDNTKNNVNFEEYLKKALDRVNEKQVEAENATIDLITGQAQDIHQVMLATEEARLTLELAVQIRNKLVDAYQEIMRIQI</sequence>
<evidence type="ECO:0000313" key="7">
    <source>
        <dbReference type="Proteomes" id="UP000007652"/>
    </source>
</evidence>
<comment type="similarity">
    <text evidence="2 4">Belongs to the FliE family.</text>
</comment>
<dbReference type="GO" id="GO:0009425">
    <property type="term" value="C:bacterial-type flagellum basal body"/>
    <property type="evidence" value="ECO:0007669"/>
    <property type="project" value="UniProtKB-SubCell"/>
</dbReference>
<dbReference type="PRINTS" id="PR01006">
    <property type="entry name" value="FLGHOOKFLIE"/>
</dbReference>
<name>I7LKT8_9CLOT</name>
<accession>I7LKT8</accession>
<keyword evidence="7" id="KW-1185">Reference proteome</keyword>
<dbReference type="Pfam" id="PF02049">
    <property type="entry name" value="FliE"/>
    <property type="match status" value="1"/>
</dbReference>
<gene>
    <name evidence="4" type="primary">fliE</name>
    <name evidence="6" type="ORF">CAAU_2627</name>
</gene>
<dbReference type="GO" id="GO:0003774">
    <property type="term" value="F:cytoskeletal motor activity"/>
    <property type="evidence" value="ECO:0007669"/>
    <property type="project" value="InterPro"/>
</dbReference>
<evidence type="ECO:0000256" key="3">
    <source>
        <dbReference type="ARBA" id="ARBA00023143"/>
    </source>
</evidence>